<dbReference type="Proteomes" id="UP001501166">
    <property type="component" value="Unassembled WGS sequence"/>
</dbReference>
<proteinExistence type="predicted"/>
<keyword evidence="1" id="KW-0238">DNA-binding</keyword>
<sequence>MDIGNRIQEVRKASNMTAKELAQRVEVSPSFISAVENNDSKLSLKTLTRICAALGVTLAEFFNEEATVIDSKLQSVISRLPEEKKWQLLNFLEGLVPEEQ</sequence>
<dbReference type="InterPro" id="IPR010982">
    <property type="entry name" value="Lambda_DNA-bd_dom_sf"/>
</dbReference>
<dbReference type="SMART" id="SM00530">
    <property type="entry name" value="HTH_XRE"/>
    <property type="match status" value="1"/>
</dbReference>
<dbReference type="SUPFAM" id="SSF47413">
    <property type="entry name" value="lambda repressor-like DNA-binding domains"/>
    <property type="match status" value="1"/>
</dbReference>
<comment type="caution">
    <text evidence="3">The sequence shown here is derived from an EMBL/GenBank/DDBJ whole genome shotgun (WGS) entry which is preliminary data.</text>
</comment>
<dbReference type="CDD" id="cd00093">
    <property type="entry name" value="HTH_XRE"/>
    <property type="match status" value="1"/>
</dbReference>
<dbReference type="InterPro" id="IPR050807">
    <property type="entry name" value="TransReg_Diox_bact_type"/>
</dbReference>
<organism evidence="3 4">
    <name type="scientific">Alkalibacterium iburiense</name>
    <dbReference type="NCBI Taxonomy" id="290589"/>
    <lineage>
        <taxon>Bacteria</taxon>
        <taxon>Bacillati</taxon>
        <taxon>Bacillota</taxon>
        <taxon>Bacilli</taxon>
        <taxon>Lactobacillales</taxon>
        <taxon>Carnobacteriaceae</taxon>
        <taxon>Alkalibacterium</taxon>
    </lineage>
</organism>
<reference evidence="3 4" key="1">
    <citation type="journal article" date="2019" name="Int. J. Syst. Evol. Microbiol.">
        <title>The Global Catalogue of Microorganisms (GCM) 10K type strain sequencing project: providing services to taxonomists for standard genome sequencing and annotation.</title>
        <authorList>
            <consortium name="The Broad Institute Genomics Platform"/>
            <consortium name="The Broad Institute Genome Sequencing Center for Infectious Disease"/>
            <person name="Wu L."/>
            <person name="Ma J."/>
        </authorList>
    </citation>
    <scope>NUCLEOTIDE SEQUENCE [LARGE SCALE GENOMIC DNA]</scope>
    <source>
        <strain evidence="3 4">JCM 12662</strain>
    </source>
</reference>
<feature type="domain" description="HTH cro/C1-type" evidence="2">
    <location>
        <begin position="7"/>
        <end position="61"/>
    </location>
</feature>
<accession>A0ABN0X2C2</accession>
<dbReference type="PANTHER" id="PTHR46797:SF2">
    <property type="entry name" value="TRANSCRIPTIONAL REGULATOR"/>
    <property type="match status" value="1"/>
</dbReference>
<dbReference type="RefSeq" id="WP_343753278.1">
    <property type="nucleotide sequence ID" value="NZ_BAAACW010000020.1"/>
</dbReference>
<protein>
    <submittedName>
        <fullName evidence="3">Helix-turn-helix transcriptional regulator</fullName>
    </submittedName>
</protein>
<evidence type="ECO:0000259" key="2">
    <source>
        <dbReference type="PROSITE" id="PS50943"/>
    </source>
</evidence>
<gene>
    <name evidence="3" type="ORF">GCM10008932_02950</name>
</gene>
<evidence type="ECO:0000313" key="4">
    <source>
        <dbReference type="Proteomes" id="UP001501166"/>
    </source>
</evidence>
<evidence type="ECO:0000313" key="3">
    <source>
        <dbReference type="EMBL" id="GAA0353327.1"/>
    </source>
</evidence>
<dbReference type="InterPro" id="IPR001387">
    <property type="entry name" value="Cro/C1-type_HTH"/>
</dbReference>
<dbReference type="PANTHER" id="PTHR46797">
    <property type="entry name" value="HTH-TYPE TRANSCRIPTIONAL REGULATOR"/>
    <property type="match status" value="1"/>
</dbReference>
<dbReference type="Pfam" id="PF01381">
    <property type="entry name" value="HTH_3"/>
    <property type="match status" value="1"/>
</dbReference>
<dbReference type="PROSITE" id="PS50943">
    <property type="entry name" value="HTH_CROC1"/>
    <property type="match status" value="1"/>
</dbReference>
<dbReference type="EMBL" id="BAAACW010000020">
    <property type="protein sequence ID" value="GAA0353327.1"/>
    <property type="molecule type" value="Genomic_DNA"/>
</dbReference>
<evidence type="ECO:0000256" key="1">
    <source>
        <dbReference type="ARBA" id="ARBA00023125"/>
    </source>
</evidence>
<name>A0ABN0X2C2_9LACT</name>
<dbReference type="Gene3D" id="1.10.260.40">
    <property type="entry name" value="lambda repressor-like DNA-binding domains"/>
    <property type="match status" value="1"/>
</dbReference>
<keyword evidence="4" id="KW-1185">Reference proteome</keyword>